<dbReference type="Proteomes" id="UP000004947">
    <property type="component" value="Unassembled WGS sequence"/>
</dbReference>
<sequence length="63" mass="7360">MICPTIIVSQLNVTKSWFFYKKFFKIQYRYAQSGAVLKVSDFVLKVHYVQSGVELKVNNDELP</sequence>
<proteinExistence type="predicted"/>
<dbReference type="AlphaFoldDB" id="A6DN15"/>
<dbReference type="STRING" id="313628.LNTAR_07399"/>
<protein>
    <submittedName>
        <fullName evidence="1">Uncharacterized protein</fullName>
    </submittedName>
</protein>
<evidence type="ECO:0000313" key="2">
    <source>
        <dbReference type="Proteomes" id="UP000004947"/>
    </source>
</evidence>
<comment type="caution">
    <text evidence="1">The sequence shown here is derived from an EMBL/GenBank/DDBJ whole genome shotgun (WGS) entry which is preliminary data.</text>
</comment>
<dbReference type="EMBL" id="ABCK01000012">
    <property type="protein sequence ID" value="EDM27051.1"/>
    <property type="molecule type" value="Genomic_DNA"/>
</dbReference>
<name>A6DN15_9BACT</name>
<gene>
    <name evidence="1" type="ORF">LNTAR_07399</name>
</gene>
<evidence type="ECO:0000313" key="1">
    <source>
        <dbReference type="EMBL" id="EDM27051.1"/>
    </source>
</evidence>
<organism evidence="1 2">
    <name type="scientific">Lentisphaera araneosa HTCC2155</name>
    <dbReference type="NCBI Taxonomy" id="313628"/>
    <lineage>
        <taxon>Bacteria</taxon>
        <taxon>Pseudomonadati</taxon>
        <taxon>Lentisphaerota</taxon>
        <taxon>Lentisphaeria</taxon>
        <taxon>Lentisphaerales</taxon>
        <taxon>Lentisphaeraceae</taxon>
        <taxon>Lentisphaera</taxon>
    </lineage>
</organism>
<accession>A6DN15</accession>
<keyword evidence="2" id="KW-1185">Reference proteome</keyword>
<reference evidence="1 2" key="1">
    <citation type="journal article" date="2010" name="J. Bacteriol.">
        <title>Genome sequence of Lentisphaera araneosa HTCC2155T, the type species of the order Lentisphaerales in the phylum Lentisphaerae.</title>
        <authorList>
            <person name="Thrash J.C."/>
            <person name="Cho J.C."/>
            <person name="Vergin K.L."/>
            <person name="Morris R.M."/>
            <person name="Giovannoni S.J."/>
        </authorList>
    </citation>
    <scope>NUCLEOTIDE SEQUENCE [LARGE SCALE GENOMIC DNA]</scope>
    <source>
        <strain evidence="1 2">HTCC2155</strain>
    </source>
</reference>